<name>A0AAV4NWQ1_CAEEX</name>
<protein>
    <submittedName>
        <fullName evidence="2">Fatty-acid amide hydrolase 2</fullName>
    </submittedName>
</protein>
<evidence type="ECO:0000313" key="2">
    <source>
        <dbReference type="EMBL" id="GIX88834.1"/>
    </source>
</evidence>
<gene>
    <name evidence="2" type="primary">FAAH2_13</name>
    <name evidence="2" type="ORF">CEXT_258981</name>
</gene>
<dbReference type="GO" id="GO:0012505">
    <property type="term" value="C:endomembrane system"/>
    <property type="evidence" value="ECO:0007669"/>
    <property type="project" value="TreeGrafter"/>
</dbReference>
<comment type="caution">
    <text evidence="2">The sequence shown here is derived from an EMBL/GenBank/DDBJ whole genome shotgun (WGS) entry which is preliminary data.</text>
</comment>
<dbReference type="InterPro" id="IPR052739">
    <property type="entry name" value="FAAH2"/>
</dbReference>
<dbReference type="AlphaFoldDB" id="A0AAV4NWQ1"/>
<evidence type="ECO:0000313" key="3">
    <source>
        <dbReference type="Proteomes" id="UP001054945"/>
    </source>
</evidence>
<sequence>MLVFLLIADFFRAVLTVAHPLANCILNFVYRRLIMGPNSALPSIDSKILLMPATELAEKIRKRQISCKDVMRTYIQRSQLIHPHINGVVDDRYVDALQDAIAVDRFLESGEKTEEQIARETPLLGVPFSCKEVLGIKGKYIYYFNFL</sequence>
<keyword evidence="1" id="KW-0732">Signal</keyword>
<dbReference type="InterPro" id="IPR036928">
    <property type="entry name" value="AS_sf"/>
</dbReference>
<keyword evidence="2" id="KW-0378">Hydrolase</keyword>
<dbReference type="PANTHER" id="PTHR43372">
    <property type="entry name" value="FATTY-ACID AMIDE HYDROLASE"/>
    <property type="match status" value="1"/>
</dbReference>
<dbReference type="EMBL" id="BPLR01021364">
    <property type="protein sequence ID" value="GIX88834.1"/>
    <property type="molecule type" value="Genomic_DNA"/>
</dbReference>
<feature type="chain" id="PRO_5043439183" evidence="1">
    <location>
        <begin position="17"/>
        <end position="147"/>
    </location>
</feature>
<feature type="signal peptide" evidence="1">
    <location>
        <begin position="1"/>
        <end position="16"/>
    </location>
</feature>
<accession>A0AAV4NWQ1</accession>
<proteinExistence type="predicted"/>
<dbReference type="PANTHER" id="PTHR43372:SF4">
    <property type="entry name" value="FATTY-ACID AMIDE HYDROLASE 2"/>
    <property type="match status" value="1"/>
</dbReference>
<dbReference type="Proteomes" id="UP001054945">
    <property type="component" value="Unassembled WGS sequence"/>
</dbReference>
<keyword evidence="3" id="KW-1185">Reference proteome</keyword>
<organism evidence="2 3">
    <name type="scientific">Caerostris extrusa</name>
    <name type="common">Bark spider</name>
    <name type="synonym">Caerostris bankana</name>
    <dbReference type="NCBI Taxonomy" id="172846"/>
    <lineage>
        <taxon>Eukaryota</taxon>
        <taxon>Metazoa</taxon>
        <taxon>Ecdysozoa</taxon>
        <taxon>Arthropoda</taxon>
        <taxon>Chelicerata</taxon>
        <taxon>Arachnida</taxon>
        <taxon>Araneae</taxon>
        <taxon>Araneomorphae</taxon>
        <taxon>Entelegynae</taxon>
        <taxon>Araneoidea</taxon>
        <taxon>Araneidae</taxon>
        <taxon>Caerostris</taxon>
    </lineage>
</organism>
<reference evidence="2 3" key="1">
    <citation type="submission" date="2021-06" db="EMBL/GenBank/DDBJ databases">
        <title>Caerostris extrusa draft genome.</title>
        <authorList>
            <person name="Kono N."/>
            <person name="Arakawa K."/>
        </authorList>
    </citation>
    <scope>NUCLEOTIDE SEQUENCE [LARGE SCALE GENOMIC DNA]</scope>
</reference>
<dbReference type="SUPFAM" id="SSF75304">
    <property type="entry name" value="Amidase signature (AS) enzymes"/>
    <property type="match status" value="1"/>
</dbReference>
<evidence type="ECO:0000256" key="1">
    <source>
        <dbReference type="SAM" id="SignalP"/>
    </source>
</evidence>
<dbReference type="Gene3D" id="3.90.1300.10">
    <property type="entry name" value="Amidase signature (AS) domain"/>
    <property type="match status" value="1"/>
</dbReference>
<dbReference type="GO" id="GO:0016787">
    <property type="term" value="F:hydrolase activity"/>
    <property type="evidence" value="ECO:0007669"/>
    <property type="project" value="UniProtKB-KW"/>
</dbReference>